<evidence type="ECO:0000313" key="5">
    <source>
        <dbReference type="Proteomes" id="UP001257739"/>
    </source>
</evidence>
<keyword evidence="1" id="KW-1133">Transmembrane helix</keyword>
<feature type="transmembrane region" description="Helical" evidence="1">
    <location>
        <begin position="223"/>
        <end position="239"/>
    </location>
</feature>
<feature type="transmembrane region" description="Helical" evidence="1">
    <location>
        <begin position="160"/>
        <end position="180"/>
    </location>
</feature>
<feature type="transmembrane region" description="Helical" evidence="1">
    <location>
        <begin position="15"/>
        <end position="38"/>
    </location>
</feature>
<protein>
    <submittedName>
        <fullName evidence="4">Peptidoglycan/LPS O-acetylase OafA/YrhL</fullName>
    </submittedName>
</protein>
<reference evidence="4 5" key="1">
    <citation type="submission" date="2023-07" db="EMBL/GenBank/DDBJ databases">
        <title>Sorghum-associated microbial communities from plants grown in Nebraska, USA.</title>
        <authorList>
            <person name="Schachtman D."/>
        </authorList>
    </citation>
    <scope>NUCLEOTIDE SEQUENCE [LARGE SCALE GENOMIC DNA]</scope>
    <source>
        <strain evidence="4 5">BE248</strain>
    </source>
</reference>
<dbReference type="Pfam" id="PF19040">
    <property type="entry name" value="SGNH"/>
    <property type="match status" value="1"/>
</dbReference>
<dbReference type="PANTHER" id="PTHR23028:SF53">
    <property type="entry name" value="ACYL_TRANSF_3 DOMAIN-CONTAINING PROTEIN"/>
    <property type="match status" value="1"/>
</dbReference>
<dbReference type="InterPro" id="IPR050879">
    <property type="entry name" value="Acyltransferase_3"/>
</dbReference>
<name>A0ABU1UKL2_9ACTN</name>
<proteinExistence type="predicted"/>
<dbReference type="PANTHER" id="PTHR23028">
    <property type="entry name" value="ACETYLTRANSFERASE"/>
    <property type="match status" value="1"/>
</dbReference>
<sequence length="651" mass="70449">MAVLLVVLYHVGAPIGAGFIGVDVFFVISGFVITRLVLSRSASTMRLSLRDFWAGRVRRLAPALGVAILLTLLLSVPFASPVGVQGDTGVTGIASVAWLANIVLATLTLGYFADSAVQNPLLHMWSLAVEEQFYIAFPLIVVAVLWWVRRRGKANRIRPFAIVVAIVTALSFLASVALTYSNLPLGVGPTLAFYSPVTRAWEFGAGALVAMLPALVAARRAQWLAAVGAALLVVSLVVIDDPTIFPGYIAFFPVIGSALICYAANSSGERVLSSEPMVWLGDRSYGWYLFHWPLIVLASDFLTAAGAALIALGIAHLSLRYVEDPIRHRRRWSKLSAPKLWLLTSVPVVGASVLLMVASSNHWWNQSVETYAKSVSRGVHPIQTLCQSATPLTERKMSECTFGPADDGEPMILIGDSNGGMYADMAARAAKKVGRQITIATIPSCQVADLAIARPKVRLTFAVDCHSRYKDTLKWLSTQPKSTVIVASGSSIPDLDDYILVDEKSRVYEDGADKERAWASSLERSYKAIEAEGHTVVPVELIPQWSDPDGTSWSPKDCQLIDVLRDRTDCESHRSRTTMDKEQRHTLAAMSEAAAAVGATSIEVRDLLCAGEECGTSKDGVGLYSDSAHLTPAGADLVMSRFVELMSHPPR</sequence>
<accession>A0ABU1UKL2</accession>
<evidence type="ECO:0000259" key="2">
    <source>
        <dbReference type="Pfam" id="PF01757"/>
    </source>
</evidence>
<evidence type="ECO:0000259" key="3">
    <source>
        <dbReference type="Pfam" id="PF19040"/>
    </source>
</evidence>
<evidence type="ECO:0000256" key="1">
    <source>
        <dbReference type="SAM" id="Phobius"/>
    </source>
</evidence>
<feature type="transmembrane region" description="Helical" evidence="1">
    <location>
        <begin position="132"/>
        <end position="148"/>
    </location>
</feature>
<organism evidence="4 5">
    <name type="scientific">Aeromicrobium panaciterrae</name>
    <dbReference type="NCBI Taxonomy" id="363861"/>
    <lineage>
        <taxon>Bacteria</taxon>
        <taxon>Bacillati</taxon>
        <taxon>Actinomycetota</taxon>
        <taxon>Actinomycetes</taxon>
        <taxon>Propionibacteriales</taxon>
        <taxon>Nocardioidaceae</taxon>
        <taxon>Aeromicrobium</taxon>
    </lineage>
</organism>
<feature type="domain" description="Acyltransferase 3" evidence="2">
    <location>
        <begin position="2"/>
        <end position="307"/>
    </location>
</feature>
<dbReference type="InterPro" id="IPR002656">
    <property type="entry name" value="Acyl_transf_3_dom"/>
</dbReference>
<dbReference type="Pfam" id="PF01757">
    <property type="entry name" value="Acyl_transf_3"/>
    <property type="match status" value="1"/>
</dbReference>
<dbReference type="Proteomes" id="UP001257739">
    <property type="component" value="Unassembled WGS sequence"/>
</dbReference>
<keyword evidence="1" id="KW-0812">Transmembrane</keyword>
<evidence type="ECO:0000313" key="4">
    <source>
        <dbReference type="EMBL" id="MDR7085708.1"/>
    </source>
</evidence>
<dbReference type="InterPro" id="IPR043968">
    <property type="entry name" value="SGNH"/>
</dbReference>
<feature type="transmembrane region" description="Helical" evidence="1">
    <location>
        <begin position="245"/>
        <end position="265"/>
    </location>
</feature>
<dbReference type="EMBL" id="JAVDWH010000001">
    <property type="protein sequence ID" value="MDR7085708.1"/>
    <property type="molecule type" value="Genomic_DNA"/>
</dbReference>
<feature type="transmembrane region" description="Helical" evidence="1">
    <location>
        <begin position="59"/>
        <end position="79"/>
    </location>
</feature>
<keyword evidence="1" id="KW-0472">Membrane</keyword>
<feature type="domain" description="SGNH" evidence="3">
    <location>
        <begin position="396"/>
        <end position="643"/>
    </location>
</feature>
<comment type="caution">
    <text evidence="4">The sequence shown here is derived from an EMBL/GenBank/DDBJ whole genome shotgun (WGS) entry which is preliminary data.</text>
</comment>
<keyword evidence="5" id="KW-1185">Reference proteome</keyword>
<gene>
    <name evidence="4" type="ORF">J2X11_000547</name>
</gene>
<feature type="transmembrane region" description="Helical" evidence="1">
    <location>
        <begin position="200"/>
        <end position="218"/>
    </location>
</feature>